<dbReference type="InterPro" id="IPR036867">
    <property type="entry name" value="R3H_dom_sf"/>
</dbReference>
<evidence type="ECO:0000259" key="6">
    <source>
        <dbReference type="PROSITE" id="PS51061"/>
    </source>
</evidence>
<dbReference type="Pfam" id="PF01424">
    <property type="entry name" value="R3H"/>
    <property type="match status" value="1"/>
</dbReference>
<dbReference type="SUPFAM" id="SSF82708">
    <property type="entry name" value="R3H domain"/>
    <property type="match status" value="1"/>
</dbReference>
<keyword evidence="3" id="KW-0133">Cell shape</keyword>
<dbReference type="Gene3D" id="3.30.1370.50">
    <property type="entry name" value="R3H-like domain"/>
    <property type="match status" value="1"/>
</dbReference>
<sequence length="220" mass="25057">MENSFIVEVQSLEEAQSLGSKKWSVEPEDVVVEVLEENKGIWGLFSKKRKVQVALSGELHLLKAKKFLKELFSYMELDVVPEVIDDDSLNLTGKDAGIIIGRYGETLKALEYMANLVLRDSMKRVNIDSDGYKERRLKSLEKLALAAAREATRKGRPVKLEPMSSWERRIIHLTLKDREDVTTNSQGVEPQRCVVVTPLKSRARKATFRATKLRGKREDN</sequence>
<dbReference type="AlphaFoldDB" id="G7V979"/>
<gene>
    <name evidence="7" type="ordered locus">Tlie_0713</name>
</gene>
<keyword evidence="2" id="KW-0694">RNA-binding</keyword>
<dbReference type="OrthoDB" id="9794483at2"/>
<protein>
    <submittedName>
        <fullName evidence="7">Single-stranded nucleic acid binding R3H domain-containing protein</fullName>
    </submittedName>
</protein>
<evidence type="ECO:0000313" key="7">
    <source>
        <dbReference type="EMBL" id="AER66448.1"/>
    </source>
</evidence>
<dbReference type="SMART" id="SM01245">
    <property type="entry name" value="Jag_N"/>
    <property type="match status" value="1"/>
</dbReference>
<evidence type="ECO:0000256" key="5">
    <source>
        <dbReference type="ARBA" id="ARBA00023316"/>
    </source>
</evidence>
<reference evidence="8" key="1">
    <citation type="submission" date="2011-10" db="EMBL/GenBank/DDBJ databases">
        <title>The complete genome of chromosome of Thermovirga lienii DSM 17291.</title>
        <authorList>
            <consortium name="US DOE Joint Genome Institute (JGI-PGF)"/>
            <person name="Lucas S."/>
            <person name="Copeland A."/>
            <person name="Lapidus A."/>
            <person name="Glavina del Rio T."/>
            <person name="Dalin E."/>
            <person name="Tice H."/>
            <person name="Bruce D."/>
            <person name="Goodwin L."/>
            <person name="Pitluck S."/>
            <person name="Peters L."/>
            <person name="Mikhailova N."/>
            <person name="Saunders E."/>
            <person name="Kyrpides N."/>
            <person name="Mavromatis K."/>
            <person name="Ivanova N."/>
            <person name="Last F.I."/>
            <person name="Brettin T."/>
            <person name="Detter J.C."/>
            <person name="Han C."/>
            <person name="Larimer F."/>
            <person name="Land M."/>
            <person name="Hauser L."/>
            <person name="Markowitz V."/>
            <person name="Cheng J.-F."/>
            <person name="Hugenholtz P."/>
            <person name="Woyke T."/>
            <person name="Wu D."/>
            <person name="Spring S."/>
            <person name="Schroeder M."/>
            <person name="Brambilla E.-M."/>
            <person name="Klenk H.-P."/>
            <person name="Eisen J.A."/>
        </authorList>
    </citation>
    <scope>NUCLEOTIDE SEQUENCE [LARGE SCALE GENOMIC DNA]</scope>
    <source>
        <strain evidence="8">ATCC BAA-1197 / DSM 17291 / Cas60314</strain>
    </source>
</reference>
<evidence type="ECO:0000256" key="3">
    <source>
        <dbReference type="ARBA" id="ARBA00022960"/>
    </source>
</evidence>
<evidence type="ECO:0000313" key="8">
    <source>
        <dbReference type="Proteomes" id="UP000005868"/>
    </source>
</evidence>
<proteinExistence type="predicted"/>
<dbReference type="InterPro" id="IPR032782">
    <property type="entry name" value="KhpB_N"/>
</dbReference>
<dbReference type="InterPro" id="IPR034079">
    <property type="entry name" value="R3H_KhpB"/>
</dbReference>
<dbReference type="Gene3D" id="3.30.30.80">
    <property type="entry name" value="probable RNA-binding protein from clostridium symbiosum atcc 14940"/>
    <property type="match status" value="1"/>
</dbReference>
<dbReference type="KEGG" id="tli:Tlie_0713"/>
<keyword evidence="1" id="KW-0963">Cytoplasm</keyword>
<dbReference type="InterPro" id="IPR015946">
    <property type="entry name" value="KH_dom-like_a/b"/>
</dbReference>
<dbReference type="GO" id="GO:0003723">
    <property type="term" value="F:RNA binding"/>
    <property type="evidence" value="ECO:0007669"/>
    <property type="project" value="UniProtKB-KW"/>
</dbReference>
<dbReference type="InterPro" id="IPR038247">
    <property type="entry name" value="Jag_N_dom_sf"/>
</dbReference>
<dbReference type="Pfam" id="PF14804">
    <property type="entry name" value="Jag_N"/>
    <property type="match status" value="1"/>
</dbReference>
<dbReference type="PANTHER" id="PTHR35800:SF1">
    <property type="entry name" value="RNA-BINDING PROTEIN KHPB"/>
    <property type="match status" value="1"/>
</dbReference>
<dbReference type="GO" id="GO:0071555">
    <property type="term" value="P:cell wall organization"/>
    <property type="evidence" value="ECO:0007669"/>
    <property type="project" value="UniProtKB-KW"/>
</dbReference>
<reference evidence="7 8" key="2">
    <citation type="journal article" date="2012" name="Stand. Genomic Sci.">
        <title>Genome sequence of the moderately thermophilic, amino-acid-degrading and sulfur-reducing bacterium Thermovirga lienii type strain (Cas60314(T)).</title>
        <authorList>
            <person name="Goker M."/>
            <person name="Saunders E."/>
            <person name="Lapidus A."/>
            <person name="Nolan M."/>
            <person name="Lucas S."/>
            <person name="Hammon N."/>
            <person name="Deshpande S."/>
            <person name="Cheng J.F."/>
            <person name="Han C."/>
            <person name="Tapia R."/>
            <person name="Goodwin L.A."/>
            <person name="Pitluck S."/>
            <person name="Liolios K."/>
            <person name="Mavromatis K."/>
            <person name="Pagani I."/>
            <person name="Ivanova N."/>
            <person name="Mikhailova N."/>
            <person name="Pati A."/>
            <person name="Chen A."/>
            <person name="Palaniappan K."/>
            <person name="Land M."/>
            <person name="Chang Y.J."/>
            <person name="Jeffries C.D."/>
            <person name="Brambilla E.M."/>
            <person name="Rohde M."/>
            <person name="Spring S."/>
            <person name="Detter J.C."/>
            <person name="Woyke T."/>
            <person name="Bristow J."/>
            <person name="Eisen J.A."/>
            <person name="Markowitz V."/>
            <person name="Hugenholtz P."/>
            <person name="Kyrpides N.C."/>
            <person name="Klenk H.P."/>
        </authorList>
    </citation>
    <scope>NUCLEOTIDE SEQUENCE [LARGE SCALE GENOMIC DNA]</scope>
    <source>
        <strain evidence="8">ATCC BAA-1197 / DSM 17291 / Cas60314</strain>
    </source>
</reference>
<name>G7V979_THELD</name>
<dbReference type="InterPro" id="IPR001374">
    <property type="entry name" value="R3H_dom"/>
</dbReference>
<dbReference type="STRING" id="580340.Tlie_0713"/>
<evidence type="ECO:0000256" key="1">
    <source>
        <dbReference type="ARBA" id="ARBA00022490"/>
    </source>
</evidence>
<dbReference type="PROSITE" id="PS51061">
    <property type="entry name" value="R3H"/>
    <property type="match status" value="1"/>
</dbReference>
<dbReference type="CDD" id="cd02414">
    <property type="entry name" value="KH-II_Jag"/>
    <property type="match status" value="1"/>
</dbReference>
<accession>G7V979</accession>
<organism evidence="7 8">
    <name type="scientific">Thermovirga lienii (strain ATCC BAA-1197 / DSM 17291 / Cas60314)</name>
    <dbReference type="NCBI Taxonomy" id="580340"/>
    <lineage>
        <taxon>Bacteria</taxon>
        <taxon>Thermotogati</taxon>
        <taxon>Synergistota</taxon>
        <taxon>Synergistia</taxon>
        <taxon>Synergistales</taxon>
        <taxon>Thermovirgaceae</taxon>
        <taxon>Thermovirga</taxon>
    </lineage>
</organism>
<dbReference type="CDD" id="cd02644">
    <property type="entry name" value="R3H_jag"/>
    <property type="match status" value="1"/>
</dbReference>
<dbReference type="InterPro" id="IPR038008">
    <property type="entry name" value="Jag_KH"/>
</dbReference>
<dbReference type="eggNOG" id="COG1847">
    <property type="taxonomic scope" value="Bacteria"/>
</dbReference>
<dbReference type="NCBIfam" id="NF041568">
    <property type="entry name" value="Jag_EloR"/>
    <property type="match status" value="1"/>
</dbReference>
<dbReference type="SMART" id="SM00393">
    <property type="entry name" value="R3H"/>
    <property type="match status" value="1"/>
</dbReference>
<dbReference type="GO" id="GO:0008360">
    <property type="term" value="P:regulation of cell shape"/>
    <property type="evidence" value="ECO:0007669"/>
    <property type="project" value="UniProtKB-KW"/>
</dbReference>
<keyword evidence="5" id="KW-0961">Cell wall biogenesis/degradation</keyword>
<dbReference type="Proteomes" id="UP000005868">
    <property type="component" value="Chromosome"/>
</dbReference>
<keyword evidence="4" id="KW-0143">Chaperone</keyword>
<evidence type="ECO:0000256" key="2">
    <source>
        <dbReference type="ARBA" id="ARBA00022884"/>
    </source>
</evidence>
<dbReference type="HOGENOM" id="CLU_042512_0_1_0"/>
<dbReference type="EMBL" id="CP003096">
    <property type="protein sequence ID" value="AER66448.1"/>
    <property type="molecule type" value="Genomic_DNA"/>
</dbReference>
<dbReference type="InterPro" id="IPR039247">
    <property type="entry name" value="KhpB"/>
</dbReference>
<keyword evidence="8" id="KW-1185">Reference proteome</keyword>
<dbReference type="Gene3D" id="3.30.300.20">
    <property type="match status" value="1"/>
</dbReference>
<dbReference type="Pfam" id="PF13083">
    <property type="entry name" value="KH_KhpA-B"/>
    <property type="match status" value="1"/>
</dbReference>
<dbReference type="PANTHER" id="PTHR35800">
    <property type="entry name" value="PROTEIN JAG"/>
    <property type="match status" value="1"/>
</dbReference>
<feature type="domain" description="R3H" evidence="6">
    <location>
        <begin position="134"/>
        <end position="200"/>
    </location>
</feature>
<evidence type="ECO:0000256" key="4">
    <source>
        <dbReference type="ARBA" id="ARBA00023186"/>
    </source>
</evidence>